<sequence>MRKRSCIITNIVLLGWFFLDMVGLYFGELYLVTRSWKDDGIFFLIFLISLLLFIFKERVGRYILTIWLSIWLVTQFLSHELFTIIGGGEGKIRYFEGSIKLINSDILYIPDLYHIILHVLILIALVTTLLYSSSLKNKIYMTKS</sequence>
<feature type="transmembrane region" description="Helical" evidence="1">
    <location>
        <begin position="112"/>
        <end position="131"/>
    </location>
</feature>
<dbReference type="Proteomes" id="UP000032809">
    <property type="component" value="Chromosome I"/>
</dbReference>
<dbReference type="HOGENOM" id="CLU_151320_0_0_0"/>
<dbReference type="RefSeq" id="WP_045087292.1">
    <property type="nucleotide sequence ID" value="NZ_LN824141.1"/>
</dbReference>
<dbReference type="KEGG" id="dtn:DTL3_0388"/>
<reference evidence="3" key="1">
    <citation type="submission" date="2014-11" db="EMBL/GenBank/DDBJ databases">
        <authorList>
            <person name="Wibberg D."/>
        </authorList>
    </citation>
    <scope>NUCLEOTIDE SEQUENCE [LARGE SCALE GENOMIC DNA]</scope>
    <source>
        <strain evidence="3">L3</strain>
    </source>
</reference>
<accession>A0A0C7P0E6</accession>
<dbReference type="AlphaFoldDB" id="A0A0C7P0E6"/>
<feature type="transmembrane region" description="Helical" evidence="1">
    <location>
        <begin position="7"/>
        <end position="27"/>
    </location>
</feature>
<protein>
    <submittedName>
        <fullName evidence="2">Uncharacterized protein</fullName>
    </submittedName>
</protein>
<gene>
    <name evidence="2" type="ORF">DTL3_0388</name>
</gene>
<keyword evidence="1" id="KW-1133">Transmembrane helix</keyword>
<evidence type="ECO:0000256" key="1">
    <source>
        <dbReference type="SAM" id="Phobius"/>
    </source>
</evidence>
<feature type="transmembrane region" description="Helical" evidence="1">
    <location>
        <begin position="39"/>
        <end position="55"/>
    </location>
</feature>
<evidence type="ECO:0000313" key="3">
    <source>
        <dbReference type="Proteomes" id="UP000032809"/>
    </source>
</evidence>
<keyword evidence="1" id="KW-0812">Transmembrane</keyword>
<keyword evidence="3" id="KW-1185">Reference proteome</keyword>
<evidence type="ECO:0000313" key="2">
    <source>
        <dbReference type="EMBL" id="CEP77715.1"/>
    </source>
</evidence>
<feature type="transmembrane region" description="Helical" evidence="1">
    <location>
        <begin position="62"/>
        <end position="85"/>
    </location>
</feature>
<dbReference type="EMBL" id="LN824141">
    <property type="protein sequence ID" value="CEP77715.1"/>
    <property type="molecule type" value="Genomic_DNA"/>
</dbReference>
<organism evidence="2 3">
    <name type="scientific">Defluviitoga tunisiensis</name>
    <dbReference type="NCBI Taxonomy" id="1006576"/>
    <lineage>
        <taxon>Bacteria</taxon>
        <taxon>Thermotogati</taxon>
        <taxon>Thermotogota</taxon>
        <taxon>Thermotogae</taxon>
        <taxon>Petrotogales</taxon>
        <taxon>Petrotogaceae</taxon>
        <taxon>Defluviitoga</taxon>
    </lineage>
</organism>
<keyword evidence="1" id="KW-0472">Membrane</keyword>
<proteinExistence type="predicted"/>
<name>A0A0C7P0E6_DEFTU</name>
<dbReference type="OrthoDB" id="3078706at2"/>